<organism evidence="1 2">
    <name type="scientific">Marinitoga piezophila (strain DSM 14283 / JCM 11233 / KA3)</name>
    <dbReference type="NCBI Taxonomy" id="443254"/>
    <lineage>
        <taxon>Bacteria</taxon>
        <taxon>Thermotogati</taxon>
        <taxon>Thermotogota</taxon>
        <taxon>Thermotogae</taxon>
        <taxon>Petrotogales</taxon>
        <taxon>Petrotogaceae</taxon>
        <taxon>Marinitoga</taxon>
    </lineage>
</organism>
<keyword evidence="2" id="KW-1185">Reference proteome</keyword>
<protein>
    <submittedName>
        <fullName evidence="1">Uncharacterized protein</fullName>
    </submittedName>
</protein>
<dbReference type="RefSeq" id="WP_014297482.1">
    <property type="nucleotide sequence ID" value="NC_016751.1"/>
</dbReference>
<reference evidence="1 2" key="1">
    <citation type="journal article" date="2012" name="J. Bacteriol.">
        <title>Complete Genome Sequence of the Thermophilic, Piezophilic, Heterotrophic Bacterium Marinitoga piezophila KA3.</title>
        <authorList>
            <person name="Lucas S."/>
            <person name="Han J."/>
            <person name="Lapidus A."/>
            <person name="Cheng J.F."/>
            <person name="Goodwin L.A."/>
            <person name="Pitluck S."/>
            <person name="Peters L."/>
            <person name="Mikhailova N."/>
            <person name="Teshima H."/>
            <person name="Detter J.C."/>
            <person name="Han C."/>
            <person name="Tapia R."/>
            <person name="Land M."/>
            <person name="Hauser L."/>
            <person name="Kyrpides N.C."/>
            <person name="Ivanova N."/>
            <person name="Pagani I."/>
            <person name="Vannier P."/>
            <person name="Oger P."/>
            <person name="Bartlett D.H."/>
            <person name="Noll K.M."/>
            <person name="Woyke T."/>
            <person name="Jebbar M."/>
        </authorList>
    </citation>
    <scope>NUCLEOTIDE SEQUENCE [LARGE SCALE GENOMIC DNA]</scope>
    <source>
        <strain evidence="2">DSM 14283 / JCM 11233 / KA3</strain>
    </source>
</reference>
<dbReference type="Proteomes" id="UP000007161">
    <property type="component" value="Chromosome"/>
</dbReference>
<sequence length="58" mass="7173">MERIKVKNFIVLKDIDIELKRLNVFIGKQENRMKILKYLKFSNFISEAYWLRFFISML</sequence>
<name>H2J742_MARPK</name>
<proteinExistence type="predicted"/>
<dbReference type="EMBL" id="CP003257">
    <property type="protein sequence ID" value="AEX86412.1"/>
    <property type="molecule type" value="Genomic_DNA"/>
</dbReference>
<reference evidence="2" key="2">
    <citation type="submission" date="2012-01" db="EMBL/GenBank/DDBJ databases">
        <title>Complete sequence of chromosome of Marinitoga piezophila KA3.</title>
        <authorList>
            <person name="Lucas S."/>
            <person name="Han J."/>
            <person name="Lapidus A."/>
            <person name="Cheng J.-F."/>
            <person name="Goodwin L."/>
            <person name="Pitluck S."/>
            <person name="Peters L."/>
            <person name="Mikhailova N."/>
            <person name="Teshima H."/>
            <person name="Detter J.C."/>
            <person name="Han C."/>
            <person name="Tapia R."/>
            <person name="Land M."/>
            <person name="Hauser L."/>
            <person name="Kyrpides N."/>
            <person name="Ivanova N."/>
            <person name="Pagani I."/>
            <person name="Jebbar M."/>
            <person name="Vannier P."/>
            <person name="Oger P."/>
            <person name="Cario A."/>
            <person name="Bartlett D."/>
            <person name="Noll K.M."/>
            <person name="Woyke T."/>
        </authorList>
    </citation>
    <scope>NUCLEOTIDE SEQUENCE [LARGE SCALE GENOMIC DNA]</scope>
    <source>
        <strain evidence="2">DSM 14283 / JCM 11233 / KA3</strain>
    </source>
</reference>
<evidence type="ECO:0000313" key="2">
    <source>
        <dbReference type="Proteomes" id="UP000007161"/>
    </source>
</evidence>
<gene>
    <name evidence="1" type="ordered locus">Marpi_2036</name>
</gene>
<evidence type="ECO:0000313" key="1">
    <source>
        <dbReference type="EMBL" id="AEX86412.1"/>
    </source>
</evidence>
<dbReference type="AlphaFoldDB" id="H2J742"/>
<dbReference type="HOGENOM" id="CLU_2974172_0_0_0"/>
<accession>H2J742</accession>
<dbReference type="STRING" id="443254.Marpi_2036"/>
<dbReference type="KEGG" id="mpz:Marpi_2036"/>